<gene>
    <name evidence="1" type="ORF">MA16_Dca028407</name>
</gene>
<accession>A0A2I0VD52</accession>
<dbReference type="EMBL" id="KZ504729">
    <property type="protein sequence ID" value="PKU61337.1"/>
    <property type="molecule type" value="Genomic_DNA"/>
</dbReference>
<dbReference type="AlphaFoldDB" id="A0A2I0VD52"/>
<keyword evidence="2" id="KW-1185">Reference proteome</keyword>
<proteinExistence type="predicted"/>
<evidence type="ECO:0000313" key="2">
    <source>
        <dbReference type="Proteomes" id="UP000233837"/>
    </source>
</evidence>
<protein>
    <submittedName>
        <fullName evidence="1">Uncharacterized protein</fullName>
    </submittedName>
</protein>
<reference evidence="1 2" key="1">
    <citation type="journal article" date="2016" name="Sci. Rep.">
        <title>The Dendrobium catenatum Lindl. genome sequence provides insights into polysaccharide synthase, floral development and adaptive evolution.</title>
        <authorList>
            <person name="Zhang G.Q."/>
            <person name="Xu Q."/>
            <person name="Bian C."/>
            <person name="Tsai W.C."/>
            <person name="Yeh C.M."/>
            <person name="Liu K.W."/>
            <person name="Yoshida K."/>
            <person name="Zhang L.S."/>
            <person name="Chang S.B."/>
            <person name="Chen F."/>
            <person name="Shi Y."/>
            <person name="Su Y.Y."/>
            <person name="Zhang Y.Q."/>
            <person name="Chen L.J."/>
            <person name="Yin Y."/>
            <person name="Lin M."/>
            <person name="Huang H."/>
            <person name="Deng H."/>
            <person name="Wang Z.W."/>
            <person name="Zhu S.L."/>
            <person name="Zhao X."/>
            <person name="Deng C."/>
            <person name="Niu S.C."/>
            <person name="Huang J."/>
            <person name="Wang M."/>
            <person name="Liu G.H."/>
            <person name="Yang H.J."/>
            <person name="Xiao X.J."/>
            <person name="Hsiao Y.Y."/>
            <person name="Wu W.L."/>
            <person name="Chen Y.Y."/>
            <person name="Mitsuda N."/>
            <person name="Ohme-Takagi M."/>
            <person name="Luo Y.B."/>
            <person name="Van de Peer Y."/>
            <person name="Liu Z.J."/>
        </authorList>
    </citation>
    <scope>NUCLEOTIDE SEQUENCE [LARGE SCALE GENOMIC DNA]</scope>
    <source>
        <tissue evidence="1">The whole plant</tissue>
    </source>
</reference>
<name>A0A2I0VD52_9ASPA</name>
<dbReference type="Proteomes" id="UP000233837">
    <property type="component" value="Unassembled WGS sequence"/>
</dbReference>
<reference evidence="1 2" key="2">
    <citation type="journal article" date="2017" name="Nature">
        <title>The Apostasia genome and the evolution of orchids.</title>
        <authorList>
            <person name="Zhang G.Q."/>
            <person name="Liu K.W."/>
            <person name="Li Z."/>
            <person name="Lohaus R."/>
            <person name="Hsiao Y.Y."/>
            <person name="Niu S.C."/>
            <person name="Wang J.Y."/>
            <person name="Lin Y.C."/>
            <person name="Xu Q."/>
            <person name="Chen L.J."/>
            <person name="Yoshida K."/>
            <person name="Fujiwara S."/>
            <person name="Wang Z.W."/>
            <person name="Zhang Y.Q."/>
            <person name="Mitsuda N."/>
            <person name="Wang M."/>
            <person name="Liu G.H."/>
            <person name="Pecoraro L."/>
            <person name="Huang H.X."/>
            <person name="Xiao X.J."/>
            <person name="Lin M."/>
            <person name="Wu X.Y."/>
            <person name="Wu W.L."/>
            <person name="Chen Y.Y."/>
            <person name="Chang S.B."/>
            <person name="Sakamoto S."/>
            <person name="Ohme-Takagi M."/>
            <person name="Yagi M."/>
            <person name="Zeng S.J."/>
            <person name="Shen C.Y."/>
            <person name="Yeh C.M."/>
            <person name="Luo Y.B."/>
            <person name="Tsai W.C."/>
            <person name="Van de Peer Y."/>
            <person name="Liu Z.J."/>
        </authorList>
    </citation>
    <scope>NUCLEOTIDE SEQUENCE [LARGE SCALE GENOMIC DNA]</scope>
    <source>
        <tissue evidence="1">The whole plant</tissue>
    </source>
</reference>
<organism evidence="1 2">
    <name type="scientific">Dendrobium catenatum</name>
    <dbReference type="NCBI Taxonomy" id="906689"/>
    <lineage>
        <taxon>Eukaryota</taxon>
        <taxon>Viridiplantae</taxon>
        <taxon>Streptophyta</taxon>
        <taxon>Embryophyta</taxon>
        <taxon>Tracheophyta</taxon>
        <taxon>Spermatophyta</taxon>
        <taxon>Magnoliopsida</taxon>
        <taxon>Liliopsida</taxon>
        <taxon>Asparagales</taxon>
        <taxon>Orchidaceae</taxon>
        <taxon>Epidendroideae</taxon>
        <taxon>Malaxideae</taxon>
        <taxon>Dendrobiinae</taxon>
        <taxon>Dendrobium</taxon>
    </lineage>
</organism>
<sequence length="178" mass="19709">MGNTKQLANMGRIGPSPIRKNNSKLITHLATKEQGSKFNIRGKLIERNYVVHVVETNGGSAPSHEPSSYISLFSLTPGSLVEESERLKDEGFDCGRKNSLDFVSFTVKYGCLSFKDTDAGWSKSEIPSLDVESDSSVDSRITRVLVDTKHSKRWSLAINTELISDFSFEGNIIHLLNS</sequence>
<evidence type="ECO:0000313" key="1">
    <source>
        <dbReference type="EMBL" id="PKU61337.1"/>
    </source>
</evidence>